<dbReference type="PANTHER" id="PTHR23315:SF339">
    <property type="entry name" value="U-BOX DOMAIN-CONTAINING PROTEIN 40"/>
    <property type="match status" value="1"/>
</dbReference>
<organism evidence="9 10">
    <name type="scientific">Colocasia esculenta</name>
    <name type="common">Wild taro</name>
    <name type="synonym">Arum esculentum</name>
    <dbReference type="NCBI Taxonomy" id="4460"/>
    <lineage>
        <taxon>Eukaryota</taxon>
        <taxon>Viridiplantae</taxon>
        <taxon>Streptophyta</taxon>
        <taxon>Embryophyta</taxon>
        <taxon>Tracheophyta</taxon>
        <taxon>Spermatophyta</taxon>
        <taxon>Magnoliopsida</taxon>
        <taxon>Liliopsida</taxon>
        <taxon>Araceae</taxon>
        <taxon>Aroideae</taxon>
        <taxon>Colocasieae</taxon>
        <taxon>Colocasia</taxon>
    </lineage>
</organism>
<comment type="catalytic activity">
    <reaction evidence="1">
        <text>S-ubiquitinyl-[E2 ubiquitin-conjugating enzyme]-L-cysteine + [acceptor protein]-L-lysine = [E2 ubiquitin-conjugating enzyme]-L-cysteine + N(6)-ubiquitinyl-[acceptor protein]-L-lysine.</text>
        <dbReference type="EC" id="2.3.2.27"/>
    </reaction>
</comment>
<evidence type="ECO:0000259" key="8">
    <source>
        <dbReference type="PROSITE" id="PS51698"/>
    </source>
</evidence>
<evidence type="ECO:0000256" key="1">
    <source>
        <dbReference type="ARBA" id="ARBA00000900"/>
    </source>
</evidence>
<evidence type="ECO:0000256" key="5">
    <source>
        <dbReference type="ARBA" id="ARBA00022786"/>
    </source>
</evidence>
<keyword evidence="4" id="KW-0808">Transferase</keyword>
<dbReference type="SMART" id="SM00185">
    <property type="entry name" value="ARM"/>
    <property type="match status" value="5"/>
</dbReference>
<dbReference type="PANTHER" id="PTHR23315">
    <property type="entry name" value="U BOX DOMAIN-CONTAINING"/>
    <property type="match status" value="1"/>
</dbReference>
<sequence>MGNGGKPRWKLSSLYHRSPAAIPTVSPELLAEFVCPISGRLMADPVILPSGRTFELACVQACQHLGVAPPNEGEAALTADHLPLIHNMALRAAIHNWCDARGVDRPQPVDHAAALHLVRRLSSASPAPFSSFSSSSSANNSLQTCTSPASRASRSAASSPYLTATATAASSTFTSSSSSSLDITFSCECQCPPPKVAAFSRESSPVTLEEEILAGLGDPRAAEKETALLLLRSASRDGGRDNREALCTPRILAALRSALLSRHLSLQSHAAASLLNLSLYPPNRSNIVRAGAVPALVDVLKGGALDAQDHSAAALFSLSMDDDNKAALGALGALPPLLHLLSRPSGADRAQQDAAMALYHLSMAGTNRSKLVKLGAVKTLLGIATRPSQEASNTLPTLALMVLCNLAASGEARDPMMEAGAVEALVNLLRIPAPAGPRDPAWEVRREHCVAALYWMSRGSTRFRGLATSAGAEEVLRAVVEQEEAATAAEDRKRWRTREMAKRALRSTGAAEDGARDEVVFGDLSDPALHCRRRPVDVGGYNSTKF</sequence>
<dbReference type="SUPFAM" id="SSF48371">
    <property type="entry name" value="ARM repeat"/>
    <property type="match status" value="1"/>
</dbReference>
<dbReference type="OrthoDB" id="7537227at2759"/>
<dbReference type="PROSITE" id="PS50176">
    <property type="entry name" value="ARM_REPEAT"/>
    <property type="match status" value="2"/>
</dbReference>
<name>A0A843TSI2_COLES</name>
<dbReference type="InterPro" id="IPR013083">
    <property type="entry name" value="Znf_RING/FYVE/PHD"/>
</dbReference>
<feature type="repeat" description="ARM" evidence="6">
    <location>
        <begin position="291"/>
        <end position="328"/>
    </location>
</feature>
<evidence type="ECO:0000256" key="6">
    <source>
        <dbReference type="PROSITE-ProRule" id="PRU00259"/>
    </source>
</evidence>
<keyword evidence="10" id="KW-1185">Reference proteome</keyword>
<dbReference type="Pfam" id="PF04564">
    <property type="entry name" value="U-box"/>
    <property type="match status" value="1"/>
</dbReference>
<protein>
    <recommendedName>
        <fullName evidence="3">RING-type E3 ubiquitin transferase</fullName>
        <ecNumber evidence="3">2.3.2.27</ecNumber>
    </recommendedName>
</protein>
<dbReference type="Gene3D" id="1.25.10.10">
    <property type="entry name" value="Leucine-rich Repeat Variant"/>
    <property type="match status" value="2"/>
</dbReference>
<dbReference type="Proteomes" id="UP000652761">
    <property type="component" value="Unassembled WGS sequence"/>
</dbReference>
<comment type="pathway">
    <text evidence="2">Protein modification; protein ubiquitination.</text>
</comment>
<dbReference type="EMBL" id="NMUH01000192">
    <property type="protein sequence ID" value="MQL74101.1"/>
    <property type="molecule type" value="Genomic_DNA"/>
</dbReference>
<feature type="domain" description="U-box" evidence="8">
    <location>
        <begin position="28"/>
        <end position="104"/>
    </location>
</feature>
<reference evidence="9" key="1">
    <citation type="submission" date="2017-07" db="EMBL/GenBank/DDBJ databases">
        <title>Taro Niue Genome Assembly and Annotation.</title>
        <authorList>
            <person name="Atibalentja N."/>
            <person name="Keating K."/>
            <person name="Fields C.J."/>
        </authorList>
    </citation>
    <scope>NUCLEOTIDE SEQUENCE</scope>
    <source>
        <strain evidence="9">Niue_2</strain>
        <tissue evidence="9">Leaf</tissue>
    </source>
</reference>
<evidence type="ECO:0000313" key="10">
    <source>
        <dbReference type="Proteomes" id="UP000652761"/>
    </source>
</evidence>
<dbReference type="GO" id="GO:0016567">
    <property type="term" value="P:protein ubiquitination"/>
    <property type="evidence" value="ECO:0007669"/>
    <property type="project" value="UniProtKB-UniPathway"/>
</dbReference>
<dbReference type="InterPro" id="IPR000225">
    <property type="entry name" value="Armadillo"/>
</dbReference>
<keyword evidence="5" id="KW-0833">Ubl conjugation pathway</keyword>
<dbReference type="UniPathway" id="UPA00143"/>
<gene>
    <name evidence="9" type="ORF">Taro_006475</name>
</gene>
<dbReference type="SMART" id="SM00504">
    <property type="entry name" value="Ubox"/>
    <property type="match status" value="1"/>
</dbReference>
<dbReference type="PROSITE" id="PS51698">
    <property type="entry name" value="U_BOX"/>
    <property type="match status" value="1"/>
</dbReference>
<evidence type="ECO:0000256" key="3">
    <source>
        <dbReference type="ARBA" id="ARBA00012483"/>
    </source>
</evidence>
<dbReference type="AlphaFoldDB" id="A0A843TSI2"/>
<evidence type="ECO:0000256" key="4">
    <source>
        <dbReference type="ARBA" id="ARBA00022679"/>
    </source>
</evidence>
<dbReference type="GO" id="GO:0061630">
    <property type="term" value="F:ubiquitin protein ligase activity"/>
    <property type="evidence" value="ECO:0007669"/>
    <property type="project" value="UniProtKB-EC"/>
</dbReference>
<accession>A0A843TSI2</accession>
<dbReference type="InterPro" id="IPR016024">
    <property type="entry name" value="ARM-type_fold"/>
</dbReference>
<dbReference type="Gene3D" id="3.30.40.10">
    <property type="entry name" value="Zinc/RING finger domain, C3HC4 (zinc finger)"/>
    <property type="match status" value="1"/>
</dbReference>
<dbReference type="Pfam" id="PF00514">
    <property type="entry name" value="Arm"/>
    <property type="match status" value="2"/>
</dbReference>
<dbReference type="EC" id="2.3.2.27" evidence="3"/>
<feature type="region of interest" description="Disordered" evidence="7">
    <location>
        <begin position="131"/>
        <end position="151"/>
    </location>
</feature>
<comment type="caution">
    <text evidence="9">The sequence shown here is derived from an EMBL/GenBank/DDBJ whole genome shotgun (WGS) entry which is preliminary data.</text>
</comment>
<proteinExistence type="predicted"/>
<dbReference type="InterPro" id="IPR011989">
    <property type="entry name" value="ARM-like"/>
</dbReference>
<dbReference type="SUPFAM" id="SSF57850">
    <property type="entry name" value="RING/U-box"/>
    <property type="match status" value="1"/>
</dbReference>
<evidence type="ECO:0000256" key="2">
    <source>
        <dbReference type="ARBA" id="ARBA00004906"/>
    </source>
</evidence>
<evidence type="ECO:0000313" key="9">
    <source>
        <dbReference type="EMBL" id="MQL74101.1"/>
    </source>
</evidence>
<dbReference type="InterPro" id="IPR003613">
    <property type="entry name" value="Ubox_domain"/>
</dbReference>
<evidence type="ECO:0000256" key="7">
    <source>
        <dbReference type="SAM" id="MobiDB-lite"/>
    </source>
</evidence>
<feature type="repeat" description="ARM" evidence="6">
    <location>
        <begin position="332"/>
        <end position="376"/>
    </location>
</feature>